<protein>
    <submittedName>
        <fullName evidence="1">Uncharacterized protein</fullName>
    </submittedName>
</protein>
<dbReference type="Proteomes" id="UP000285961">
    <property type="component" value="Unassembled WGS sequence"/>
</dbReference>
<comment type="caution">
    <text evidence="1">The sequence shown here is derived from an EMBL/GenBank/DDBJ whole genome shotgun (WGS) entry which is preliminary data.</text>
</comment>
<dbReference type="EMBL" id="QZKI01000120">
    <property type="protein sequence ID" value="RJP66012.1"/>
    <property type="molecule type" value="Genomic_DNA"/>
</dbReference>
<organism evidence="1 2">
    <name type="scientific">Candidatus Abyssobacteria bacterium SURF_17</name>
    <dbReference type="NCBI Taxonomy" id="2093361"/>
    <lineage>
        <taxon>Bacteria</taxon>
        <taxon>Pseudomonadati</taxon>
        <taxon>Candidatus Hydrogenedentota</taxon>
        <taxon>Candidatus Abyssobacteria</taxon>
    </lineage>
</organism>
<dbReference type="InterPro" id="IPR046534">
    <property type="entry name" value="DUF6599"/>
</dbReference>
<name>A0A419ERJ3_9BACT</name>
<reference evidence="1 2" key="1">
    <citation type="journal article" date="2017" name="ISME J.">
        <title>Energy and carbon metabolisms in a deep terrestrial subsurface fluid microbial community.</title>
        <authorList>
            <person name="Momper L."/>
            <person name="Jungbluth S.P."/>
            <person name="Lee M.D."/>
            <person name="Amend J.P."/>
        </authorList>
    </citation>
    <scope>NUCLEOTIDE SEQUENCE [LARGE SCALE GENOMIC DNA]</scope>
    <source>
        <strain evidence="1">SURF_17</strain>
    </source>
</reference>
<accession>A0A419ERJ3</accession>
<dbReference type="Pfam" id="PF20244">
    <property type="entry name" value="DUF6599"/>
    <property type="match status" value="1"/>
</dbReference>
<dbReference type="AlphaFoldDB" id="A0A419ERJ3"/>
<evidence type="ECO:0000313" key="1">
    <source>
        <dbReference type="EMBL" id="RJP66012.1"/>
    </source>
</evidence>
<evidence type="ECO:0000313" key="2">
    <source>
        <dbReference type="Proteomes" id="UP000285961"/>
    </source>
</evidence>
<gene>
    <name evidence="1" type="ORF">C4532_16610</name>
</gene>
<proteinExistence type="predicted"/>
<sequence length="280" mass="30888">MKQLFPAAGEVGRWKPEGEPLSFRGEALFDHIDGGADIYFEYGFVILVTQQYKDEDRALSVEIYCMEDAAAAFGIYSYNRHPSLSPVEVGGDGTIHPNGLFYWQGRYYIDIRQVGTASVSSEDILTIGKAVEKNIGAAAERPEIMKLLPRENMVPHSEVFARGKLAINNQVYIAEEDLFGLAKDEVAALARYRAGLPEFSVIIAGYKSPEACEKAFTRLREHFMGSGSAVDAQFAIAAMPGKHYAVRKADDTLLVVANADNPQNALDMLDRISQQEGLQE</sequence>